<evidence type="ECO:0000256" key="7">
    <source>
        <dbReference type="ARBA" id="ARBA00023146"/>
    </source>
</evidence>
<feature type="domain" description="Glutamyl/glutaminyl-tRNA synthetase class Ib catalytic" evidence="9">
    <location>
        <begin position="4"/>
        <end position="110"/>
    </location>
</feature>
<dbReference type="KEGG" id="nri:NRI_0492"/>
<dbReference type="Gene3D" id="1.10.10.350">
    <property type="match status" value="1"/>
</dbReference>
<dbReference type="GO" id="GO:0000049">
    <property type="term" value="F:tRNA binding"/>
    <property type="evidence" value="ECO:0007669"/>
    <property type="project" value="InterPro"/>
</dbReference>
<dbReference type="Pfam" id="PF19269">
    <property type="entry name" value="Anticodon_2"/>
    <property type="match status" value="1"/>
</dbReference>
<evidence type="ECO:0000259" key="10">
    <source>
        <dbReference type="Pfam" id="PF19269"/>
    </source>
</evidence>
<dbReference type="STRING" id="434131.NRI_0492"/>
<dbReference type="Pfam" id="PF00749">
    <property type="entry name" value="tRNA-synt_1c"/>
    <property type="match status" value="1"/>
</dbReference>
<evidence type="ECO:0000259" key="9">
    <source>
        <dbReference type="Pfam" id="PF00749"/>
    </source>
</evidence>
<evidence type="ECO:0000256" key="3">
    <source>
        <dbReference type="ARBA" id="ARBA00022598"/>
    </source>
</evidence>
<dbReference type="InterPro" id="IPR014729">
    <property type="entry name" value="Rossmann-like_a/b/a_fold"/>
</dbReference>
<keyword evidence="7 8" id="KW-0030">Aminoacyl-tRNA synthetase</keyword>
<name>C6V507_NEORI</name>
<keyword evidence="6 8" id="KW-0648">Protein biosynthesis</keyword>
<dbReference type="InterPro" id="IPR045462">
    <property type="entry name" value="aa-tRNA-synth_I_cd-bd"/>
</dbReference>
<evidence type="ECO:0000256" key="4">
    <source>
        <dbReference type="ARBA" id="ARBA00022741"/>
    </source>
</evidence>
<accession>C6V507</accession>
<dbReference type="InterPro" id="IPR020058">
    <property type="entry name" value="Glu/Gln-tRNA-synth_Ib_cat-dom"/>
</dbReference>
<evidence type="ECO:0000256" key="5">
    <source>
        <dbReference type="ARBA" id="ARBA00022840"/>
    </source>
</evidence>
<keyword evidence="2" id="KW-0963">Cytoplasm</keyword>
<dbReference type="EMBL" id="CP001431">
    <property type="protein sequence ID" value="ACT69472.1"/>
    <property type="molecule type" value="Genomic_DNA"/>
</dbReference>
<proteinExistence type="inferred from homology"/>
<dbReference type="GO" id="GO:0005524">
    <property type="term" value="F:ATP binding"/>
    <property type="evidence" value="ECO:0007669"/>
    <property type="project" value="UniProtKB-KW"/>
</dbReference>
<evidence type="ECO:0000313" key="12">
    <source>
        <dbReference type="Proteomes" id="UP000001627"/>
    </source>
</evidence>
<dbReference type="PANTHER" id="PTHR43311:SF2">
    <property type="entry name" value="GLUTAMATE--TRNA LIGASE, MITOCHONDRIAL-RELATED"/>
    <property type="match status" value="1"/>
</dbReference>
<dbReference type="GO" id="GO:0006424">
    <property type="term" value="P:glutamyl-tRNA aminoacylation"/>
    <property type="evidence" value="ECO:0007669"/>
    <property type="project" value="TreeGrafter"/>
</dbReference>
<dbReference type="SUPFAM" id="SSF52374">
    <property type="entry name" value="Nucleotidylyl transferase"/>
    <property type="match status" value="1"/>
</dbReference>
<dbReference type="eggNOG" id="COG0008">
    <property type="taxonomic scope" value="Bacteria"/>
</dbReference>
<dbReference type="HOGENOM" id="CLU_1072945_0_0_5"/>
<evidence type="ECO:0000256" key="1">
    <source>
        <dbReference type="ARBA" id="ARBA00007894"/>
    </source>
</evidence>
<keyword evidence="12" id="KW-1185">Reference proteome</keyword>
<dbReference type="InterPro" id="IPR049940">
    <property type="entry name" value="GluQ/Sye"/>
</dbReference>
<dbReference type="GO" id="GO:0004818">
    <property type="term" value="F:glutamate-tRNA ligase activity"/>
    <property type="evidence" value="ECO:0007669"/>
    <property type="project" value="UniProtKB-EC"/>
</dbReference>
<dbReference type="InterPro" id="IPR008925">
    <property type="entry name" value="aa_tRNA-synth_I_cd-bd_sf"/>
</dbReference>
<sequence>MLPSVVDDIECRISTVIRGEDHISNTAVQIQMFEALGCTEIPKFAHMPLLKMRTGKMSKRAGGNEIQTFRENYIEPEVICLYLLNLGSKSQSTFKNYRNYSNFNLENYSSSSSVAVLEDEIYSLNTDFLRLSNYEDLAKRLGGVSETFWDAVKSNVRNIPEVNYWWETCTTEAKVYHGMGCDAQLVRDAISVLPQEEVSHETYRRWVELIAENYGYNKKVIHTNLRLALTGKERGPEMAVILPFIGRKRILIRLNDSLS</sequence>
<dbReference type="EC" id="6.1.1.17" evidence="11"/>
<keyword evidence="3 8" id="KW-0436">Ligase</keyword>
<keyword evidence="5 8" id="KW-0067">ATP-binding</keyword>
<dbReference type="SUPFAM" id="SSF48163">
    <property type="entry name" value="An anticodon-binding domain of class I aminoacyl-tRNA synthetases"/>
    <property type="match status" value="1"/>
</dbReference>
<evidence type="ECO:0000256" key="8">
    <source>
        <dbReference type="RuleBase" id="RU363037"/>
    </source>
</evidence>
<protein>
    <submittedName>
        <fullName evidence="11">Glutamyl-tRNA synthetase 1</fullName>
        <ecNumber evidence="11">6.1.1.17</ecNumber>
    </submittedName>
</protein>
<dbReference type="PANTHER" id="PTHR43311">
    <property type="entry name" value="GLUTAMATE--TRNA LIGASE"/>
    <property type="match status" value="1"/>
</dbReference>
<evidence type="ECO:0000313" key="11">
    <source>
        <dbReference type="EMBL" id="ACT69472.1"/>
    </source>
</evidence>
<reference evidence="11 12" key="1">
    <citation type="journal article" date="2009" name="Nucleic Acids Res.">
        <title>Analysis of complete genome sequence of Neorickettsia risticii: causative agent of Potomac horse fever.</title>
        <authorList>
            <person name="Lin M."/>
            <person name="Zhang C."/>
            <person name="Gibson K."/>
            <person name="Rikihisa Y."/>
        </authorList>
    </citation>
    <scope>NUCLEOTIDE SEQUENCE [LARGE SCALE GENOMIC DNA]</scope>
    <source>
        <strain evidence="11 12">Illinois</strain>
    </source>
</reference>
<keyword evidence="4 8" id="KW-0547">Nucleotide-binding</keyword>
<evidence type="ECO:0000256" key="2">
    <source>
        <dbReference type="ARBA" id="ARBA00022490"/>
    </source>
</evidence>
<dbReference type="AlphaFoldDB" id="C6V507"/>
<feature type="domain" description="Aminoacyl-tRNA synthetase class I anticodon-binding" evidence="10">
    <location>
        <begin position="184"/>
        <end position="256"/>
    </location>
</feature>
<gene>
    <name evidence="11" type="ordered locus">NRI_0492</name>
</gene>
<dbReference type="Gene3D" id="3.40.50.620">
    <property type="entry name" value="HUPs"/>
    <property type="match status" value="1"/>
</dbReference>
<comment type="similarity">
    <text evidence="1">Belongs to the class-I aminoacyl-tRNA synthetase family. Glutamate--tRNA ligase type 1 subfamily.</text>
</comment>
<organism evidence="11 12">
    <name type="scientific">Neorickettsia risticii (strain Illinois)</name>
    <dbReference type="NCBI Taxonomy" id="434131"/>
    <lineage>
        <taxon>Bacteria</taxon>
        <taxon>Pseudomonadati</taxon>
        <taxon>Pseudomonadota</taxon>
        <taxon>Alphaproteobacteria</taxon>
        <taxon>Rickettsiales</taxon>
        <taxon>Anaplasmataceae</taxon>
        <taxon>Neorickettsia</taxon>
    </lineage>
</organism>
<dbReference type="InterPro" id="IPR020751">
    <property type="entry name" value="aa-tRNA-synth_I_codon-bd_sub2"/>
</dbReference>
<evidence type="ECO:0000256" key="6">
    <source>
        <dbReference type="ARBA" id="ARBA00022917"/>
    </source>
</evidence>
<dbReference type="Proteomes" id="UP000001627">
    <property type="component" value="Chromosome"/>
</dbReference>